<feature type="region of interest" description="Disordered" evidence="1">
    <location>
        <begin position="185"/>
        <end position="218"/>
    </location>
</feature>
<accession>A0A7R9I0T8</accession>
<gene>
    <name evidence="2" type="ORF">TBIB3V08_LOCUS5665</name>
</gene>
<evidence type="ECO:0000313" key="2">
    <source>
        <dbReference type="EMBL" id="CAD7443255.1"/>
    </source>
</evidence>
<evidence type="ECO:0000256" key="1">
    <source>
        <dbReference type="SAM" id="MobiDB-lite"/>
    </source>
</evidence>
<organism evidence="2">
    <name type="scientific">Timema bartmani</name>
    <dbReference type="NCBI Taxonomy" id="61472"/>
    <lineage>
        <taxon>Eukaryota</taxon>
        <taxon>Metazoa</taxon>
        <taxon>Ecdysozoa</taxon>
        <taxon>Arthropoda</taxon>
        <taxon>Hexapoda</taxon>
        <taxon>Insecta</taxon>
        <taxon>Pterygota</taxon>
        <taxon>Neoptera</taxon>
        <taxon>Polyneoptera</taxon>
        <taxon>Phasmatodea</taxon>
        <taxon>Timematodea</taxon>
        <taxon>Timematoidea</taxon>
        <taxon>Timematidae</taxon>
        <taxon>Timema</taxon>
    </lineage>
</organism>
<protein>
    <submittedName>
        <fullName evidence="2">Uncharacterized protein</fullName>
    </submittedName>
</protein>
<dbReference type="EMBL" id="OD566051">
    <property type="protein sequence ID" value="CAD7443255.1"/>
    <property type="molecule type" value="Genomic_DNA"/>
</dbReference>
<proteinExistence type="predicted"/>
<feature type="compositionally biased region" description="Acidic residues" evidence="1">
    <location>
        <begin position="188"/>
        <end position="199"/>
    </location>
</feature>
<reference evidence="2" key="1">
    <citation type="submission" date="2020-11" db="EMBL/GenBank/DDBJ databases">
        <authorList>
            <person name="Tran Van P."/>
        </authorList>
    </citation>
    <scope>NUCLEOTIDE SEQUENCE</scope>
</reference>
<name>A0A7R9I0T8_9NEOP</name>
<dbReference type="AlphaFoldDB" id="A0A7R9I0T8"/>
<sequence>MTTFYTSHLSEQGFGKLVAPARVNEVVAKPLYKRISGTSWLACSTVGNVTSEWVGVSTGGSASLAFVYHGSSQCVVCGNQRQFKYTIGLYSLVSGQLTQTVSLTAYQISLYITRYLSETLKEEALSVHAENERATLVRRVTILFPDDSLLPVISRPYLDMNGRSQKQERLRKLLEEINAVDSNISELSDSDDGESDYCEENDHQSDSEQSDCDVSLPQNKAKYWTGHNNVS</sequence>